<dbReference type="NCBIfam" id="TIGR02734">
    <property type="entry name" value="crtI_fam"/>
    <property type="match status" value="1"/>
</dbReference>
<name>A0A1H1M732_9ACTN</name>
<dbReference type="RefSeq" id="WP_092650485.1">
    <property type="nucleotide sequence ID" value="NZ_LT629732.1"/>
</dbReference>
<comment type="pathway">
    <text evidence="1 4">Carotenoid biosynthesis.</text>
</comment>
<evidence type="ECO:0000259" key="6">
    <source>
        <dbReference type="Pfam" id="PF01593"/>
    </source>
</evidence>
<evidence type="ECO:0000313" key="7">
    <source>
        <dbReference type="EMBL" id="SDR82215.1"/>
    </source>
</evidence>
<sequence length="531" mass="56634">MSPTGSRSGGRSGRSGTGNDTADGNGTGLSGTRPRRRVVVVGAGLGGLSAACHLAGAGHQVTVVEQAARPGGRAGRIVSDGFTFDTGPTVLTMPDLLEATFAAAGTPMADLLTLRPLDPSYRANFADGSTIALRHGREAMAAEIREKCGPAEEAGFVRMCDWLESLYQLEMPAFIDRNYDHFWDLARPLAPALGLFRLGALRRLESAIRRYFTDERLVRLFSFQAMYAGLAPQQALAVFAVITYMDSVRGVYFPEGGIGAVPAAMAAAAQKAGATFVHDARVERVLHDGAVPGSVGSGRAAQVRGVRLADGTEIPADAVVVNADLPTAYRTLLPELAAPVAARKGRYSPSAFVWHVGVRGLPPPEATHHNIHFGKEWSSSFRTLLRDGRRMPDPSVLVTVPTLTDPGLAPDGSSVLYVLEPVPNLSGKVDWTVERRATRDRLAGLVEKWGYPSDVVVEETVDPTDWAHQGMARGTPFALAHTFFQSGPFRPPNVDRRMRGLVFVGSGTVPGVGVPMVLVSGRLAAERVEEL</sequence>
<accession>A0A1H1M732</accession>
<evidence type="ECO:0000256" key="5">
    <source>
        <dbReference type="SAM" id="MobiDB-lite"/>
    </source>
</evidence>
<keyword evidence="2 4" id="KW-0125">Carotenoid biosynthesis</keyword>
<dbReference type="AlphaFoldDB" id="A0A1H1M732"/>
<dbReference type="Gene3D" id="3.50.50.60">
    <property type="entry name" value="FAD/NAD(P)-binding domain"/>
    <property type="match status" value="2"/>
</dbReference>
<evidence type="ECO:0000256" key="2">
    <source>
        <dbReference type="ARBA" id="ARBA00022746"/>
    </source>
</evidence>
<dbReference type="InterPro" id="IPR014105">
    <property type="entry name" value="Carotenoid/retinoid_OxRdtase"/>
</dbReference>
<dbReference type="EMBL" id="LT629732">
    <property type="protein sequence ID" value="SDR82215.1"/>
    <property type="molecule type" value="Genomic_DNA"/>
</dbReference>
<evidence type="ECO:0000256" key="1">
    <source>
        <dbReference type="ARBA" id="ARBA00004829"/>
    </source>
</evidence>
<reference evidence="7 8" key="1">
    <citation type="submission" date="2016-10" db="EMBL/GenBank/DDBJ databases">
        <authorList>
            <person name="de Groot N.N."/>
        </authorList>
    </citation>
    <scope>NUCLEOTIDE SEQUENCE [LARGE SCALE GENOMIC DNA]</scope>
    <source>
        <strain evidence="7 8">DSM 22024</strain>
    </source>
</reference>
<feature type="domain" description="Amine oxidase" evidence="6">
    <location>
        <begin position="45"/>
        <end position="528"/>
    </location>
</feature>
<dbReference type="PANTHER" id="PTHR43734:SF1">
    <property type="entry name" value="PHYTOENE DESATURASE"/>
    <property type="match status" value="1"/>
</dbReference>
<proteinExistence type="inferred from homology"/>
<protein>
    <submittedName>
        <fullName evidence="7">Phytoene desaturase</fullName>
    </submittedName>
</protein>
<evidence type="ECO:0000256" key="3">
    <source>
        <dbReference type="ARBA" id="ARBA00023002"/>
    </source>
</evidence>
<dbReference type="Pfam" id="PF01593">
    <property type="entry name" value="Amino_oxidase"/>
    <property type="match status" value="1"/>
</dbReference>
<dbReference type="STRING" id="117157.SAMN04489717_0694"/>
<feature type="compositionally biased region" description="Gly residues" evidence="5">
    <location>
        <begin position="7"/>
        <end position="16"/>
    </location>
</feature>
<gene>
    <name evidence="7" type="ORF">SAMN04489717_0694</name>
</gene>
<keyword evidence="3 4" id="KW-0560">Oxidoreductase</keyword>
<dbReference type="GO" id="GO:0016491">
    <property type="term" value="F:oxidoreductase activity"/>
    <property type="evidence" value="ECO:0007669"/>
    <property type="project" value="UniProtKB-KW"/>
</dbReference>
<comment type="similarity">
    <text evidence="4">Belongs to the carotenoid/retinoid oxidoreductase family.</text>
</comment>
<dbReference type="InterPro" id="IPR002937">
    <property type="entry name" value="Amino_oxidase"/>
</dbReference>
<dbReference type="GO" id="GO:0016117">
    <property type="term" value="P:carotenoid biosynthetic process"/>
    <property type="evidence" value="ECO:0007669"/>
    <property type="project" value="UniProtKB-KW"/>
</dbReference>
<dbReference type="InterPro" id="IPR036188">
    <property type="entry name" value="FAD/NAD-bd_sf"/>
</dbReference>
<feature type="region of interest" description="Disordered" evidence="5">
    <location>
        <begin position="1"/>
        <end position="35"/>
    </location>
</feature>
<dbReference type="SUPFAM" id="SSF51905">
    <property type="entry name" value="FAD/NAD(P)-binding domain"/>
    <property type="match status" value="1"/>
</dbReference>
<dbReference type="OrthoDB" id="9774675at2"/>
<dbReference type="Proteomes" id="UP000198983">
    <property type="component" value="Chromosome I"/>
</dbReference>
<evidence type="ECO:0000313" key="8">
    <source>
        <dbReference type="Proteomes" id="UP000198983"/>
    </source>
</evidence>
<evidence type="ECO:0000256" key="4">
    <source>
        <dbReference type="RuleBase" id="RU362075"/>
    </source>
</evidence>
<keyword evidence="8" id="KW-1185">Reference proteome</keyword>
<organism evidence="7 8">
    <name type="scientific">Actinopolymorpha singaporensis</name>
    <dbReference type="NCBI Taxonomy" id="117157"/>
    <lineage>
        <taxon>Bacteria</taxon>
        <taxon>Bacillati</taxon>
        <taxon>Actinomycetota</taxon>
        <taxon>Actinomycetes</taxon>
        <taxon>Propionibacteriales</taxon>
        <taxon>Actinopolymorphaceae</taxon>
        <taxon>Actinopolymorpha</taxon>
    </lineage>
</organism>
<dbReference type="PANTHER" id="PTHR43734">
    <property type="entry name" value="PHYTOENE DESATURASE"/>
    <property type="match status" value="1"/>
</dbReference>